<evidence type="ECO:0000256" key="5">
    <source>
        <dbReference type="ARBA" id="ARBA00023163"/>
    </source>
</evidence>
<dbReference type="GO" id="GO:0006355">
    <property type="term" value="P:regulation of DNA-templated transcription"/>
    <property type="evidence" value="ECO:0007669"/>
    <property type="project" value="InterPro"/>
</dbReference>
<feature type="DNA-binding region" description="OmpR/PhoB-type" evidence="7">
    <location>
        <begin position="136"/>
        <end position="235"/>
    </location>
</feature>
<dbReference type="PANTHER" id="PTHR48111:SF4">
    <property type="entry name" value="DNA-BINDING DUAL TRANSCRIPTIONAL REGULATOR OMPR"/>
    <property type="match status" value="1"/>
</dbReference>
<dbReference type="OrthoDB" id="165980at2"/>
<evidence type="ECO:0000256" key="1">
    <source>
        <dbReference type="ARBA" id="ARBA00022553"/>
    </source>
</evidence>
<dbReference type="InterPro" id="IPR039420">
    <property type="entry name" value="WalR-like"/>
</dbReference>
<feature type="compositionally biased region" description="Low complexity" evidence="8">
    <location>
        <begin position="242"/>
        <end position="252"/>
    </location>
</feature>
<dbReference type="PROSITE" id="PS50110">
    <property type="entry name" value="RESPONSE_REGULATORY"/>
    <property type="match status" value="1"/>
</dbReference>
<evidence type="ECO:0000256" key="7">
    <source>
        <dbReference type="PROSITE-ProRule" id="PRU01091"/>
    </source>
</evidence>
<dbReference type="Pfam" id="PF00486">
    <property type="entry name" value="Trans_reg_C"/>
    <property type="match status" value="1"/>
</dbReference>
<reference evidence="12" key="1">
    <citation type="journal article" date="1995" name="J. Mol. Evol.">
        <title>Response regulators of bacterial signal transduction systems: selective domain shuffling during evolution.</title>
        <authorList>
            <person name="Pao G.M."/>
            <person name="Saier M.H. Jr."/>
        </authorList>
    </citation>
    <scope>NUCLEOTIDE SEQUENCE</scope>
</reference>
<feature type="region of interest" description="Disordered" evidence="8">
    <location>
        <begin position="242"/>
        <end position="261"/>
    </location>
</feature>
<feature type="domain" description="OmpR/PhoB-type" evidence="10">
    <location>
        <begin position="136"/>
        <end position="235"/>
    </location>
</feature>
<evidence type="ECO:0000313" key="11">
    <source>
        <dbReference type="Proteomes" id="UP000675920"/>
    </source>
</evidence>
<dbReference type="InterPro" id="IPR036388">
    <property type="entry name" value="WH-like_DNA-bd_sf"/>
</dbReference>
<keyword evidence="4 7" id="KW-0238">DNA-binding</keyword>
<evidence type="ECO:0000256" key="6">
    <source>
        <dbReference type="PROSITE-ProRule" id="PRU00169"/>
    </source>
</evidence>
<keyword evidence="3" id="KW-0805">Transcription regulation</keyword>
<dbReference type="InterPro" id="IPR011006">
    <property type="entry name" value="CheY-like_superfamily"/>
</dbReference>
<dbReference type="PANTHER" id="PTHR48111">
    <property type="entry name" value="REGULATOR OF RPOS"/>
    <property type="match status" value="1"/>
</dbReference>
<keyword evidence="1 6" id="KW-0597">Phosphoprotein</keyword>
<dbReference type="GO" id="GO:0032993">
    <property type="term" value="C:protein-DNA complex"/>
    <property type="evidence" value="ECO:0007669"/>
    <property type="project" value="TreeGrafter"/>
</dbReference>
<dbReference type="RefSeq" id="WP_051378365.1">
    <property type="nucleotide sequence ID" value="NZ_AXWS01000008.1"/>
</dbReference>
<dbReference type="Proteomes" id="UP000675920">
    <property type="component" value="Unplaced"/>
</dbReference>
<evidence type="ECO:0000256" key="8">
    <source>
        <dbReference type="SAM" id="MobiDB-lite"/>
    </source>
</evidence>
<evidence type="ECO:0000256" key="4">
    <source>
        <dbReference type="ARBA" id="ARBA00023125"/>
    </source>
</evidence>
<accession>A0A8B6X938</accession>
<dbReference type="CDD" id="cd00383">
    <property type="entry name" value="trans_reg_C"/>
    <property type="match status" value="1"/>
</dbReference>
<dbReference type="CDD" id="cd17574">
    <property type="entry name" value="REC_OmpR"/>
    <property type="match status" value="1"/>
</dbReference>
<dbReference type="Gene3D" id="1.10.10.10">
    <property type="entry name" value="Winged helix-like DNA-binding domain superfamily/Winged helix DNA-binding domain"/>
    <property type="match status" value="1"/>
</dbReference>
<evidence type="ECO:0000259" key="9">
    <source>
        <dbReference type="PROSITE" id="PS50110"/>
    </source>
</evidence>
<keyword evidence="2" id="KW-0902">Two-component regulatory system</keyword>
<dbReference type="GO" id="GO:0005829">
    <property type="term" value="C:cytosol"/>
    <property type="evidence" value="ECO:0007669"/>
    <property type="project" value="TreeGrafter"/>
</dbReference>
<proteinExistence type="predicted"/>
<dbReference type="SMART" id="SM00448">
    <property type="entry name" value="REC"/>
    <property type="match status" value="1"/>
</dbReference>
<feature type="domain" description="Response regulatory" evidence="9">
    <location>
        <begin position="7"/>
        <end position="121"/>
    </location>
</feature>
<feature type="modified residue" description="4-aspartylphosphate" evidence="6">
    <location>
        <position position="56"/>
    </location>
</feature>
<evidence type="ECO:0000256" key="2">
    <source>
        <dbReference type="ARBA" id="ARBA00023012"/>
    </source>
</evidence>
<dbReference type="PROSITE" id="PS51755">
    <property type="entry name" value="OMPR_PHOB"/>
    <property type="match status" value="1"/>
</dbReference>
<evidence type="ECO:0000259" key="10">
    <source>
        <dbReference type="PROSITE" id="PS51755"/>
    </source>
</evidence>
<evidence type="ECO:0000313" key="12">
    <source>
        <dbReference type="RefSeq" id="WP_051378365.1"/>
    </source>
</evidence>
<dbReference type="Gene3D" id="3.40.50.2300">
    <property type="match status" value="1"/>
</dbReference>
<dbReference type="GO" id="GO:0000976">
    <property type="term" value="F:transcription cis-regulatory region binding"/>
    <property type="evidence" value="ECO:0007669"/>
    <property type="project" value="TreeGrafter"/>
</dbReference>
<dbReference type="InterPro" id="IPR001867">
    <property type="entry name" value="OmpR/PhoB-type_DNA-bd"/>
</dbReference>
<dbReference type="FunFam" id="3.40.50.2300:FF:000002">
    <property type="entry name" value="DNA-binding response regulator PhoP"/>
    <property type="match status" value="1"/>
</dbReference>
<organism evidence="11 12">
    <name type="scientific">Derxia gummosa DSM 723</name>
    <dbReference type="NCBI Taxonomy" id="1121388"/>
    <lineage>
        <taxon>Bacteria</taxon>
        <taxon>Pseudomonadati</taxon>
        <taxon>Pseudomonadota</taxon>
        <taxon>Betaproteobacteria</taxon>
        <taxon>Burkholderiales</taxon>
        <taxon>Alcaligenaceae</taxon>
        <taxon>Derxia</taxon>
    </lineage>
</organism>
<dbReference type="AlphaFoldDB" id="A0A8B6X938"/>
<protein>
    <submittedName>
        <fullName evidence="12">Response regulator</fullName>
    </submittedName>
</protein>
<dbReference type="SMART" id="SM00862">
    <property type="entry name" value="Trans_reg_C"/>
    <property type="match status" value="1"/>
</dbReference>
<reference evidence="12" key="2">
    <citation type="submission" date="2025-08" db="UniProtKB">
        <authorList>
            <consortium name="RefSeq"/>
        </authorList>
    </citation>
    <scope>IDENTIFICATION</scope>
</reference>
<dbReference type="GO" id="GO:0000156">
    <property type="term" value="F:phosphorelay response regulator activity"/>
    <property type="evidence" value="ECO:0007669"/>
    <property type="project" value="TreeGrafter"/>
</dbReference>
<sequence>MNDTPARLLVVDDEPDLRAMLQRFLGGHGHEVRTAADAAQMDRLLLRERFDLLVLDLMLPDEDGLAICRRLRAAGETLPILMLTARGEAIDRIVGLEMGADDYLPKPFNPRELLARVNAMLRRQAMTGRAPLGARAGSIRFGGYLLDPAARRLLRGDETVPLSAGEYALLHALASHAGRPLGRERLIELAYGPDHDAGERSIDVTMLRLRRLIEADPARPRWLQTVRGYGYVFAPDSGAASGEAGDASRGAGTNPGHAGGA</sequence>
<dbReference type="SUPFAM" id="SSF46894">
    <property type="entry name" value="C-terminal effector domain of the bipartite response regulators"/>
    <property type="match status" value="1"/>
</dbReference>
<name>A0A8B6X938_9BURK</name>
<keyword evidence="5" id="KW-0804">Transcription</keyword>
<keyword evidence="11" id="KW-1185">Reference proteome</keyword>
<dbReference type="SUPFAM" id="SSF52172">
    <property type="entry name" value="CheY-like"/>
    <property type="match status" value="1"/>
</dbReference>
<dbReference type="InterPro" id="IPR016032">
    <property type="entry name" value="Sig_transdc_resp-reg_C-effctor"/>
</dbReference>
<evidence type="ECO:0000256" key="3">
    <source>
        <dbReference type="ARBA" id="ARBA00023015"/>
    </source>
</evidence>
<dbReference type="Gene3D" id="6.10.250.690">
    <property type="match status" value="1"/>
</dbReference>
<dbReference type="InterPro" id="IPR001789">
    <property type="entry name" value="Sig_transdc_resp-reg_receiver"/>
</dbReference>
<dbReference type="Pfam" id="PF00072">
    <property type="entry name" value="Response_reg"/>
    <property type="match status" value="1"/>
</dbReference>